<dbReference type="RefSeq" id="XP_029228483.1">
    <property type="nucleotide sequence ID" value="XM_029371425.1"/>
</dbReference>
<sequence length="142" mass="15346">MCSAFSAEHALSAGGGSFSSSHVRGQRCVFTCKRPLTCCAHGFKRMGDEGPQAKSGLLHCSVGRSGCLARRGSSFVRTSPPPHWPSECVTAGLVKLRGGGPQVRMLQGRVQEGEQEEHQQRAPFEEQRASDRESAERTATLF</sequence>
<proteinExistence type="predicted"/>
<feature type="compositionally biased region" description="Basic and acidic residues" evidence="1">
    <location>
        <begin position="116"/>
        <end position="136"/>
    </location>
</feature>
<feature type="region of interest" description="Disordered" evidence="1">
    <location>
        <begin position="108"/>
        <end position="142"/>
    </location>
</feature>
<reference evidence="2 3" key="1">
    <citation type="journal article" date="2018" name="BMC Genomics">
        <title>Genomic comparison of Trypanosoma conorhini and Trypanosoma rangeli to Trypanosoma cruzi strains of high and low virulence.</title>
        <authorList>
            <person name="Bradwell K.R."/>
            <person name="Koparde V.N."/>
            <person name="Matveyev A.V."/>
            <person name="Serrano M.G."/>
            <person name="Alves J.M."/>
            <person name="Parikh H."/>
            <person name="Huang B."/>
            <person name="Lee V."/>
            <person name="Espinosa-Alvarez O."/>
            <person name="Ortiz P.A."/>
            <person name="Costa-Martins A.G."/>
            <person name="Teixeira M.M."/>
            <person name="Buck G.A."/>
        </authorList>
    </citation>
    <scope>NUCLEOTIDE SEQUENCE [LARGE SCALE GENOMIC DNA]</scope>
    <source>
        <strain evidence="2 3">025E</strain>
    </source>
</reference>
<organism evidence="2 3">
    <name type="scientific">Trypanosoma conorhini</name>
    <dbReference type="NCBI Taxonomy" id="83891"/>
    <lineage>
        <taxon>Eukaryota</taxon>
        <taxon>Discoba</taxon>
        <taxon>Euglenozoa</taxon>
        <taxon>Kinetoplastea</taxon>
        <taxon>Metakinetoplastina</taxon>
        <taxon>Trypanosomatida</taxon>
        <taxon>Trypanosomatidae</taxon>
        <taxon>Trypanosoma</taxon>
    </lineage>
</organism>
<name>A0A422PL24_9TRYP</name>
<evidence type="ECO:0000256" key="1">
    <source>
        <dbReference type="SAM" id="MobiDB-lite"/>
    </source>
</evidence>
<dbReference type="AlphaFoldDB" id="A0A422PL24"/>
<evidence type="ECO:0000313" key="2">
    <source>
        <dbReference type="EMBL" id="RNF18398.1"/>
    </source>
</evidence>
<keyword evidence="3" id="KW-1185">Reference proteome</keyword>
<protein>
    <submittedName>
        <fullName evidence="2">Uncharacterized protein</fullName>
    </submittedName>
</protein>
<comment type="caution">
    <text evidence="2">The sequence shown here is derived from an EMBL/GenBank/DDBJ whole genome shotgun (WGS) entry which is preliminary data.</text>
</comment>
<gene>
    <name evidence="2" type="ORF">Tco025E_04515</name>
</gene>
<evidence type="ECO:0000313" key="3">
    <source>
        <dbReference type="Proteomes" id="UP000284403"/>
    </source>
</evidence>
<dbReference type="Proteomes" id="UP000284403">
    <property type="component" value="Unassembled WGS sequence"/>
</dbReference>
<dbReference type="EMBL" id="MKKU01000233">
    <property type="protein sequence ID" value="RNF18398.1"/>
    <property type="molecule type" value="Genomic_DNA"/>
</dbReference>
<accession>A0A422PL24</accession>
<dbReference type="GeneID" id="40318126"/>